<evidence type="ECO:0000313" key="2">
    <source>
        <dbReference type="EMBL" id="EPS92997.1"/>
    </source>
</evidence>
<reference evidence="2 3" key="1">
    <citation type="journal article" date="2012" name="Science">
        <title>The Paleozoic origin of enzymatic lignin decomposition reconstructed from 31 fungal genomes.</title>
        <authorList>
            <person name="Floudas D."/>
            <person name="Binder M."/>
            <person name="Riley R."/>
            <person name="Barry K."/>
            <person name="Blanchette R.A."/>
            <person name="Henrissat B."/>
            <person name="Martinez A.T."/>
            <person name="Otillar R."/>
            <person name="Spatafora J.W."/>
            <person name="Yadav J.S."/>
            <person name="Aerts A."/>
            <person name="Benoit I."/>
            <person name="Boyd A."/>
            <person name="Carlson A."/>
            <person name="Copeland A."/>
            <person name="Coutinho P.M."/>
            <person name="de Vries R.P."/>
            <person name="Ferreira P."/>
            <person name="Findley K."/>
            <person name="Foster B."/>
            <person name="Gaskell J."/>
            <person name="Glotzer D."/>
            <person name="Gorecki P."/>
            <person name="Heitman J."/>
            <person name="Hesse C."/>
            <person name="Hori C."/>
            <person name="Igarashi K."/>
            <person name="Jurgens J.A."/>
            <person name="Kallen N."/>
            <person name="Kersten P."/>
            <person name="Kohler A."/>
            <person name="Kuees U."/>
            <person name="Kumar T.K.A."/>
            <person name="Kuo A."/>
            <person name="LaButti K."/>
            <person name="Larrondo L.F."/>
            <person name="Lindquist E."/>
            <person name="Ling A."/>
            <person name="Lombard V."/>
            <person name="Lucas S."/>
            <person name="Lundell T."/>
            <person name="Martin R."/>
            <person name="McLaughlin D.J."/>
            <person name="Morgenstern I."/>
            <person name="Morin E."/>
            <person name="Murat C."/>
            <person name="Nagy L.G."/>
            <person name="Nolan M."/>
            <person name="Ohm R.A."/>
            <person name="Patyshakuliyeva A."/>
            <person name="Rokas A."/>
            <person name="Ruiz-Duenas F.J."/>
            <person name="Sabat G."/>
            <person name="Salamov A."/>
            <person name="Samejima M."/>
            <person name="Schmutz J."/>
            <person name="Slot J.C."/>
            <person name="St John F."/>
            <person name="Stenlid J."/>
            <person name="Sun H."/>
            <person name="Sun S."/>
            <person name="Syed K."/>
            <person name="Tsang A."/>
            <person name="Wiebenga A."/>
            <person name="Young D."/>
            <person name="Pisabarro A."/>
            <person name="Eastwood D.C."/>
            <person name="Martin F."/>
            <person name="Cullen D."/>
            <person name="Grigoriev I.V."/>
            <person name="Hibbett D.S."/>
        </authorList>
    </citation>
    <scope>NUCLEOTIDE SEQUENCE</scope>
    <source>
        <strain evidence="3">FP-58527</strain>
    </source>
</reference>
<feature type="region of interest" description="Disordered" evidence="1">
    <location>
        <begin position="844"/>
        <end position="868"/>
    </location>
</feature>
<feature type="region of interest" description="Disordered" evidence="1">
    <location>
        <begin position="515"/>
        <end position="540"/>
    </location>
</feature>
<dbReference type="InParanoid" id="S8DJI2"/>
<feature type="compositionally biased region" description="Basic and acidic residues" evidence="1">
    <location>
        <begin position="173"/>
        <end position="182"/>
    </location>
</feature>
<feature type="compositionally biased region" description="Polar residues" evidence="1">
    <location>
        <begin position="184"/>
        <end position="200"/>
    </location>
</feature>
<dbReference type="OrthoDB" id="2753353at2759"/>
<feature type="region of interest" description="Disordered" evidence="1">
    <location>
        <begin position="1"/>
        <end position="478"/>
    </location>
</feature>
<dbReference type="eggNOG" id="ENOG502SXUM">
    <property type="taxonomic scope" value="Eukaryota"/>
</dbReference>
<dbReference type="Proteomes" id="UP000015241">
    <property type="component" value="Unassembled WGS sequence"/>
</dbReference>
<sequence length="868" mass="94977">MHEPSGSAPPPTASTPDGGTSAVPSSDPLPPIDGAQTDNTSHDDLLFKGLKRLHEEEQMTPIRDSDGNTCPYPVADPNAIRRGPKPLPQLPHDRATSSVGSLGGGSSQVAGLPQSAPVLTQQSPASQSPQEPRSTASRVARQLPSRRLTSPPAVSRAQGDPAPTPLYSSLVERPLKRFKDLLHSQLTASRAQTSGPGESTARNETDQGDKQGVMNRVEDEDVPMTETPGGARASRPGEQSTARSETGQGDERGVIERVQDEDVPMTETHAGAGDAQVGRPQVLGNSSDDPMNGGSGAQSKVNCSPLNVDGSIEGANVRKVTDDGETSDGGSSRTLRTALVSKGKKRETVGSVVDDGSGMTEHNSIRKFDRPPSTTLPARPVVSLSSTSPPPQNAGHPRPMFDGDDSARASGGQLPSNPPSSSPGGPTPVPIPATSQQPSTFRFDFSAHPSQHGPSVNPNRGPRSSNPRRSRTGDELSLITRRDLSTLYSNVNQRLDSMSNMLQNTIQQTLLSSLQQFQTQATPAPQETPHDPGNDADVEMEDTSLPRNYRQNKQRTNEDNHFFECIREHGYMLMKRQNSKSPFDNVPTRGEVERFDPLRGLPCCQETDFRFDVLGAPRSPWNKSVADVFTASFMAKHPGLRGEDDVRKAWIRHTERLRDQYKELMSDPVSRVAQERKRRQQERKRNLFEQCRRVALYVLGGEEPHALGLVDALGVQGMSSDESDHDSGHGQATYIVKKVLWRSAPLLTWLRELDLLHLWVRYKMAYTASAGSWPHFRVDGRRESKRSPVIGLPQNCYSPSMKLDQFRWKALKYIPKDVSLVHPSVVRQTAKGYNLGHRQLVSGQLNPDLDREKEEGVQTTDPNDMQVE</sequence>
<gene>
    <name evidence="2" type="ORF">FOMPIDRAFT_88286</name>
</gene>
<evidence type="ECO:0000256" key="1">
    <source>
        <dbReference type="SAM" id="MobiDB-lite"/>
    </source>
</evidence>
<dbReference type="STRING" id="743788.S8DJI2"/>
<feature type="compositionally biased region" description="Low complexity" evidence="1">
    <location>
        <begin position="454"/>
        <end position="467"/>
    </location>
</feature>
<evidence type="ECO:0000313" key="3">
    <source>
        <dbReference type="Proteomes" id="UP000015241"/>
    </source>
</evidence>
<feature type="compositionally biased region" description="Basic and acidic residues" evidence="1">
    <location>
        <begin position="249"/>
        <end position="260"/>
    </location>
</feature>
<organism evidence="2 3">
    <name type="scientific">Fomitopsis schrenkii</name>
    <name type="common">Brown rot fungus</name>
    <dbReference type="NCBI Taxonomy" id="2126942"/>
    <lineage>
        <taxon>Eukaryota</taxon>
        <taxon>Fungi</taxon>
        <taxon>Dikarya</taxon>
        <taxon>Basidiomycota</taxon>
        <taxon>Agaricomycotina</taxon>
        <taxon>Agaricomycetes</taxon>
        <taxon>Polyporales</taxon>
        <taxon>Fomitopsis</taxon>
    </lineage>
</organism>
<protein>
    <submittedName>
        <fullName evidence="2">Uncharacterized protein</fullName>
    </submittedName>
</protein>
<feature type="compositionally biased region" description="Basic and acidic residues" evidence="1">
    <location>
        <begin position="40"/>
        <end position="57"/>
    </location>
</feature>
<dbReference type="HOGENOM" id="CLU_330380_0_0_1"/>
<feature type="compositionally biased region" description="Pro residues" evidence="1">
    <location>
        <begin position="416"/>
        <end position="431"/>
    </location>
</feature>
<keyword evidence="3" id="KW-1185">Reference proteome</keyword>
<feature type="compositionally biased region" description="Polar residues" evidence="1">
    <location>
        <begin position="857"/>
        <end position="868"/>
    </location>
</feature>
<name>S8DJI2_FOMSC</name>
<feature type="compositionally biased region" description="Low complexity" evidence="1">
    <location>
        <begin position="515"/>
        <end position="527"/>
    </location>
</feature>
<dbReference type="EMBL" id="KE504309">
    <property type="protein sequence ID" value="EPS92997.1"/>
    <property type="molecule type" value="Genomic_DNA"/>
</dbReference>
<feature type="compositionally biased region" description="Low complexity" evidence="1">
    <location>
        <begin position="121"/>
        <end position="134"/>
    </location>
</feature>
<accession>S8DJI2</accession>
<dbReference type="AlphaFoldDB" id="S8DJI2"/>
<feature type="compositionally biased region" description="Polar residues" evidence="1">
    <location>
        <begin position="237"/>
        <end position="247"/>
    </location>
</feature>
<proteinExistence type="predicted"/>